<evidence type="ECO:0000313" key="4">
    <source>
        <dbReference type="Proteomes" id="UP000236544"/>
    </source>
</evidence>
<evidence type="ECO:0000256" key="1">
    <source>
        <dbReference type="SAM" id="MobiDB-lite"/>
    </source>
</evidence>
<keyword evidence="4" id="KW-1185">Reference proteome</keyword>
<evidence type="ECO:0000313" key="3">
    <source>
        <dbReference type="EMBL" id="CUS22516.1"/>
    </source>
</evidence>
<proteinExistence type="predicted"/>
<feature type="transmembrane region" description="Helical" evidence="2">
    <location>
        <begin position="65"/>
        <end position="85"/>
    </location>
</feature>
<gene>
    <name evidence="3" type="ORF">LAQU0_S05e07140g</name>
</gene>
<feature type="region of interest" description="Disordered" evidence="1">
    <location>
        <begin position="138"/>
        <end position="166"/>
    </location>
</feature>
<dbReference type="Proteomes" id="UP000236544">
    <property type="component" value="Unassembled WGS sequence"/>
</dbReference>
<reference evidence="4" key="1">
    <citation type="submission" date="2015-10" db="EMBL/GenBank/DDBJ databases">
        <authorList>
            <person name="Devillers H."/>
        </authorList>
    </citation>
    <scope>NUCLEOTIDE SEQUENCE [LARGE SCALE GENOMIC DNA]</scope>
</reference>
<keyword evidence="2" id="KW-1133">Transmembrane helix</keyword>
<keyword evidence="2" id="KW-0812">Transmembrane</keyword>
<dbReference type="EMBL" id="LN890537">
    <property type="protein sequence ID" value="CUS22516.1"/>
    <property type="molecule type" value="Genomic_DNA"/>
</dbReference>
<sequence>MLPLDDSRLQIRAGPSAGLGVAINSTPKSGAAAPYTDMNSPHVNPADGSPFLRSRVHVHVTCADGYFFIIDVAVIVVGVLLLLLLPGARQRPRGGAYQAISGPRNGRVRSSSSNSSSGALCRLVSLCAVAGPRGLDGRREVARSRDNARGTGTSLRVRDTRSAARL</sequence>
<dbReference type="AlphaFoldDB" id="A0A0P1KS17"/>
<feature type="compositionally biased region" description="Basic and acidic residues" evidence="1">
    <location>
        <begin position="138"/>
        <end position="148"/>
    </location>
</feature>
<accession>A0A0P1KS17</accession>
<feature type="region of interest" description="Disordered" evidence="1">
    <location>
        <begin position="92"/>
        <end position="117"/>
    </location>
</feature>
<feature type="compositionally biased region" description="Low complexity" evidence="1">
    <location>
        <begin position="101"/>
        <end position="117"/>
    </location>
</feature>
<feature type="compositionally biased region" description="Basic and acidic residues" evidence="1">
    <location>
        <begin position="156"/>
        <end position="166"/>
    </location>
</feature>
<organism evidence="3 4">
    <name type="scientific">Lachancea quebecensis</name>
    <dbReference type="NCBI Taxonomy" id="1654605"/>
    <lineage>
        <taxon>Eukaryota</taxon>
        <taxon>Fungi</taxon>
        <taxon>Dikarya</taxon>
        <taxon>Ascomycota</taxon>
        <taxon>Saccharomycotina</taxon>
        <taxon>Saccharomycetes</taxon>
        <taxon>Saccharomycetales</taxon>
        <taxon>Saccharomycetaceae</taxon>
        <taxon>Lachancea</taxon>
    </lineage>
</organism>
<name>A0A0P1KS17_9SACH</name>
<keyword evidence="2" id="KW-0472">Membrane</keyword>
<protein>
    <submittedName>
        <fullName evidence="3">LAQU0S05e07140g1_1</fullName>
    </submittedName>
</protein>
<evidence type="ECO:0000256" key="2">
    <source>
        <dbReference type="SAM" id="Phobius"/>
    </source>
</evidence>